<keyword evidence="2" id="KW-0560">Oxidoreductase</keyword>
<gene>
    <name evidence="4" type="ORF">Q7514_21370</name>
</gene>
<evidence type="ECO:0000256" key="2">
    <source>
        <dbReference type="ARBA" id="ARBA00023002"/>
    </source>
</evidence>
<proteinExistence type="inferred from homology"/>
<evidence type="ECO:0000313" key="5">
    <source>
        <dbReference type="Proteomes" id="UP001336020"/>
    </source>
</evidence>
<comment type="similarity">
    <text evidence="1 3">Belongs to the short-chain dehydrogenases/reductases (SDR) family.</text>
</comment>
<accession>A0ABU7LEU7</accession>
<evidence type="ECO:0000256" key="1">
    <source>
        <dbReference type="ARBA" id="ARBA00006484"/>
    </source>
</evidence>
<protein>
    <submittedName>
        <fullName evidence="4">SDR family NAD(P)-dependent oxidoreductase</fullName>
    </submittedName>
</protein>
<sequence length="289" mass="29647">MIRASGPVPVLSGRVALVTGGGRGLGRAHAIALAQAGAKVLVNDLGTTLNGSGRDGEPAAGVAAEICAMGGTAIADVHDIASVSGGRAAVEAALDHFGRLDIVVNNAGFAHGGGTVECPNEGEFDSLMAVHVKAAMGTMSAAIPHMRSQGYGRIINTVSEVALDARSGGSLGYSAAKAALWSITMTSASQVAEHRITVNAISPAARTRMSAEHLRSYGRVHDPDGGVSDLGPEHVARVVVYLSSPAAADVTGRVVHVAGRQLREYELRRTPNTELVERVSTAPAPRRQT</sequence>
<dbReference type="Gene3D" id="3.40.50.720">
    <property type="entry name" value="NAD(P)-binding Rossmann-like Domain"/>
    <property type="match status" value="1"/>
</dbReference>
<dbReference type="PANTHER" id="PTHR45024">
    <property type="entry name" value="DEHYDROGENASES, SHORT CHAIN"/>
    <property type="match status" value="1"/>
</dbReference>
<dbReference type="InterPro" id="IPR051687">
    <property type="entry name" value="Peroxisomal_Beta-Oxidation"/>
</dbReference>
<dbReference type="Proteomes" id="UP001336020">
    <property type="component" value="Unassembled WGS sequence"/>
</dbReference>
<dbReference type="SUPFAM" id="SSF51735">
    <property type="entry name" value="NAD(P)-binding Rossmann-fold domains"/>
    <property type="match status" value="1"/>
</dbReference>
<dbReference type="InterPro" id="IPR002347">
    <property type="entry name" value="SDR_fam"/>
</dbReference>
<organism evidence="4 5">
    <name type="scientific">Rhodococcus artemisiae</name>
    <dbReference type="NCBI Taxonomy" id="714159"/>
    <lineage>
        <taxon>Bacteria</taxon>
        <taxon>Bacillati</taxon>
        <taxon>Actinomycetota</taxon>
        <taxon>Actinomycetes</taxon>
        <taxon>Mycobacteriales</taxon>
        <taxon>Nocardiaceae</taxon>
        <taxon>Rhodococcus</taxon>
    </lineage>
</organism>
<dbReference type="InterPro" id="IPR036291">
    <property type="entry name" value="NAD(P)-bd_dom_sf"/>
</dbReference>
<dbReference type="PANTHER" id="PTHR45024:SF2">
    <property type="entry name" value="SCP2 DOMAIN-CONTAINING PROTEIN"/>
    <property type="match status" value="1"/>
</dbReference>
<dbReference type="EMBL" id="JAUTXY010000011">
    <property type="protein sequence ID" value="MEE2060077.1"/>
    <property type="molecule type" value="Genomic_DNA"/>
</dbReference>
<comment type="caution">
    <text evidence="4">The sequence shown here is derived from an EMBL/GenBank/DDBJ whole genome shotgun (WGS) entry which is preliminary data.</text>
</comment>
<dbReference type="PRINTS" id="PR00080">
    <property type="entry name" value="SDRFAMILY"/>
</dbReference>
<dbReference type="PRINTS" id="PR00081">
    <property type="entry name" value="GDHRDH"/>
</dbReference>
<evidence type="ECO:0000256" key="3">
    <source>
        <dbReference type="RuleBase" id="RU000363"/>
    </source>
</evidence>
<keyword evidence="5" id="KW-1185">Reference proteome</keyword>
<evidence type="ECO:0000313" key="4">
    <source>
        <dbReference type="EMBL" id="MEE2060077.1"/>
    </source>
</evidence>
<dbReference type="RefSeq" id="WP_330135276.1">
    <property type="nucleotide sequence ID" value="NZ_JAUTXY010000011.1"/>
</dbReference>
<reference evidence="4 5" key="1">
    <citation type="submission" date="2023-07" db="EMBL/GenBank/DDBJ databases">
        <authorList>
            <person name="Girao M."/>
            <person name="Carvalho M.F."/>
        </authorList>
    </citation>
    <scope>NUCLEOTIDE SEQUENCE [LARGE SCALE GENOMIC DNA]</scope>
    <source>
        <strain evidence="4 5">YIM65754</strain>
    </source>
</reference>
<name>A0ABU7LEU7_9NOCA</name>
<dbReference type="Pfam" id="PF00106">
    <property type="entry name" value="adh_short"/>
    <property type="match status" value="1"/>
</dbReference>